<dbReference type="Proteomes" id="UP000284333">
    <property type="component" value="Unassembled WGS sequence"/>
</dbReference>
<dbReference type="Pfam" id="PF10400">
    <property type="entry name" value="Vir_act_alpha_C"/>
    <property type="match status" value="1"/>
</dbReference>
<reference evidence="3 4" key="1">
    <citation type="submission" date="2018-11" db="EMBL/GenBank/DDBJ databases">
        <title>Rhodococcus spongicola sp. nov. and Rhodococcus xishaensis sp. nov. from marine sponges.</title>
        <authorList>
            <person name="Li L."/>
            <person name="Lin H.W."/>
        </authorList>
    </citation>
    <scope>NUCLEOTIDE SEQUENCE [LARGE SCALE GENOMIC DNA]</scope>
    <source>
        <strain evidence="3 4">LHW50502</strain>
    </source>
</reference>
<evidence type="ECO:0000313" key="4">
    <source>
        <dbReference type="Proteomes" id="UP000284333"/>
    </source>
</evidence>
<evidence type="ECO:0000259" key="1">
    <source>
        <dbReference type="Pfam" id="PF03551"/>
    </source>
</evidence>
<proteinExistence type="predicted"/>
<dbReference type="PANTHER" id="PTHR43252:SF2">
    <property type="entry name" value="TRANSCRIPTION REGULATOR, PADR-LIKE FAMILY"/>
    <property type="match status" value="1"/>
</dbReference>
<evidence type="ECO:0000259" key="2">
    <source>
        <dbReference type="Pfam" id="PF10400"/>
    </source>
</evidence>
<sequence>MIRLTPTSYVVLGLVESSGEATPYELKQQLAAGVGNFWSLQHAQVYGEPERLAGAGYLEEHREEGGRRRKRYRLTDSGREALAAWREENTSALSELRDPGLLKLYFGADPHTLAVAQLAAHREKLAEYERIAAAEPDPISFGPRMALEAGIGHEREWVEFWERVAEEAPNRA</sequence>
<organism evidence="3 4">
    <name type="scientific">Rhodococcus spongiicola</name>
    <dbReference type="NCBI Taxonomy" id="2487352"/>
    <lineage>
        <taxon>Bacteria</taxon>
        <taxon>Bacillati</taxon>
        <taxon>Actinomycetota</taxon>
        <taxon>Actinomycetes</taxon>
        <taxon>Mycobacteriales</taxon>
        <taxon>Nocardiaceae</taxon>
        <taxon>Rhodococcus</taxon>
    </lineage>
</organism>
<dbReference type="PANTHER" id="PTHR43252">
    <property type="entry name" value="TRANSCRIPTIONAL REGULATOR YQJI"/>
    <property type="match status" value="1"/>
</dbReference>
<gene>
    <name evidence="3" type="ORF">EF834_17615</name>
</gene>
<accession>A0A3S3ABC0</accession>
<dbReference type="Gene3D" id="6.10.140.190">
    <property type="match status" value="1"/>
</dbReference>
<dbReference type="RefSeq" id="WP_127948506.1">
    <property type="nucleotide sequence ID" value="NZ_RKLN01000007.1"/>
</dbReference>
<dbReference type="InterPro" id="IPR018309">
    <property type="entry name" value="Tscrpt_reg_PadR_C"/>
</dbReference>
<protein>
    <submittedName>
        <fullName evidence="3">PadR family transcriptional regulator</fullName>
    </submittedName>
</protein>
<dbReference type="Pfam" id="PF03551">
    <property type="entry name" value="PadR"/>
    <property type="match status" value="1"/>
</dbReference>
<name>A0A3S3ABC0_9NOCA</name>
<evidence type="ECO:0000313" key="3">
    <source>
        <dbReference type="EMBL" id="RVW00460.1"/>
    </source>
</evidence>
<comment type="caution">
    <text evidence="3">The sequence shown here is derived from an EMBL/GenBank/DDBJ whole genome shotgun (WGS) entry which is preliminary data.</text>
</comment>
<dbReference type="InterPro" id="IPR005149">
    <property type="entry name" value="Tscrpt_reg_PadR_N"/>
</dbReference>
<dbReference type="EMBL" id="RKLN01000007">
    <property type="protein sequence ID" value="RVW00460.1"/>
    <property type="molecule type" value="Genomic_DNA"/>
</dbReference>
<feature type="domain" description="Transcription regulator PadR N-terminal" evidence="1">
    <location>
        <begin position="11"/>
        <end position="83"/>
    </location>
</feature>
<dbReference type="OrthoDB" id="3186544at2"/>
<dbReference type="Gene3D" id="1.10.10.10">
    <property type="entry name" value="Winged helix-like DNA-binding domain superfamily/Winged helix DNA-binding domain"/>
    <property type="match status" value="1"/>
</dbReference>
<dbReference type="SUPFAM" id="SSF46785">
    <property type="entry name" value="Winged helix' DNA-binding domain"/>
    <property type="match status" value="1"/>
</dbReference>
<keyword evidence="4" id="KW-1185">Reference proteome</keyword>
<feature type="domain" description="Transcription regulator PadR C-terminal" evidence="2">
    <location>
        <begin position="97"/>
        <end position="166"/>
    </location>
</feature>
<dbReference type="InterPro" id="IPR036390">
    <property type="entry name" value="WH_DNA-bd_sf"/>
</dbReference>
<dbReference type="AlphaFoldDB" id="A0A3S3ABC0"/>
<dbReference type="InterPro" id="IPR036388">
    <property type="entry name" value="WH-like_DNA-bd_sf"/>
</dbReference>